<evidence type="ECO:0000259" key="1">
    <source>
        <dbReference type="Pfam" id="PF07045"/>
    </source>
</evidence>
<dbReference type="Proteomes" id="UP001143674">
    <property type="component" value="Unassembled WGS sequence"/>
</dbReference>
<organism evidence="2 3">
    <name type="scientific">Ralstonia solanacearum</name>
    <name type="common">Pseudomonas solanacearum</name>
    <dbReference type="NCBI Taxonomy" id="305"/>
    <lineage>
        <taxon>Bacteria</taxon>
        <taxon>Pseudomonadati</taxon>
        <taxon>Pseudomonadota</taxon>
        <taxon>Betaproteobacteria</taxon>
        <taxon>Burkholderiales</taxon>
        <taxon>Burkholderiaceae</taxon>
        <taxon>Ralstonia</taxon>
        <taxon>Ralstonia solanacearum species complex</taxon>
    </lineage>
</organism>
<reference evidence="2" key="1">
    <citation type="submission" date="2021-09" db="EMBL/GenBank/DDBJ databases">
        <title>Genomic analysis of Ralstonia spp.</title>
        <authorList>
            <person name="Aburjaile F."/>
            <person name="Ariute J.C."/>
            <person name="Pais A.K.L."/>
            <person name="Albuquerque G.M.R."/>
            <person name="Silva A.M.F."/>
            <person name="Brenig B."/>
            <person name="Azevedo V."/>
            <person name="Matiuzzi M."/>
            <person name="Ramos R."/>
            <person name="Goes-Neto A."/>
            <person name="Soares S."/>
            <person name="Iseppon A.M.B."/>
            <person name="Souza E."/>
            <person name="Gama M."/>
        </authorList>
    </citation>
    <scope>NUCLEOTIDE SEQUENCE</scope>
    <source>
        <strain evidence="2">B4</strain>
    </source>
</reference>
<name>A0AAE3NID5_RALSL</name>
<dbReference type="InterPro" id="IPR011008">
    <property type="entry name" value="Dimeric_a/b-barrel"/>
</dbReference>
<dbReference type="PANTHER" id="PTHR41521">
    <property type="match status" value="1"/>
</dbReference>
<feature type="domain" description="DUF1330" evidence="1">
    <location>
        <begin position="57"/>
        <end position="150"/>
    </location>
</feature>
<comment type="caution">
    <text evidence="2">The sequence shown here is derived from an EMBL/GenBank/DDBJ whole genome shotgun (WGS) entry which is preliminary data.</text>
</comment>
<dbReference type="EMBL" id="JAIVEX010000010">
    <property type="protein sequence ID" value="MDB0523712.1"/>
    <property type="molecule type" value="Genomic_DNA"/>
</dbReference>
<gene>
    <name evidence="2" type="ORF">LBW55_19085</name>
</gene>
<accession>A0AAE3NID5</accession>
<proteinExistence type="predicted"/>
<evidence type="ECO:0000313" key="2">
    <source>
        <dbReference type="EMBL" id="MDB0523712.1"/>
    </source>
</evidence>
<evidence type="ECO:0000313" key="3">
    <source>
        <dbReference type="Proteomes" id="UP001143674"/>
    </source>
</evidence>
<dbReference type="Gene3D" id="3.30.70.100">
    <property type="match status" value="1"/>
</dbReference>
<dbReference type="AlphaFoldDB" id="A0AAE3NID5"/>
<dbReference type="RefSeq" id="WP_184849682.1">
    <property type="nucleotide sequence ID" value="NZ_JABZEH010000001.1"/>
</dbReference>
<dbReference type="Pfam" id="PF07045">
    <property type="entry name" value="DUF1330"/>
    <property type="match status" value="1"/>
</dbReference>
<dbReference type="SUPFAM" id="SSF54909">
    <property type="entry name" value="Dimeric alpha+beta barrel"/>
    <property type="match status" value="1"/>
</dbReference>
<dbReference type="PANTHER" id="PTHR41521:SF4">
    <property type="entry name" value="BLR0684 PROTEIN"/>
    <property type="match status" value="1"/>
</dbReference>
<dbReference type="InterPro" id="IPR010753">
    <property type="entry name" value="DUF1330"/>
</dbReference>
<protein>
    <submittedName>
        <fullName evidence="2">DUF1330 domain-containing protein</fullName>
    </submittedName>
</protein>
<sequence>MDAARAEHKSDAPPIHGARLVRSHAIRAGIGLLVTLSTVVTTPLLAQDKPEQTEARPAYYIAEFEPAVAGAIRPYSERVESTIQPFGGRFIVRGGKLDALEGPSPKSVVVVITFSSLERAQAWYHSPAYEALKPIRHRAGTSRVYIVEGVTHP</sequence>